<gene>
    <name evidence="1" type="ORF">ALQ44_01930</name>
</gene>
<protein>
    <submittedName>
        <fullName evidence="1">Uncharacterized protein</fullName>
    </submittedName>
</protein>
<accession>A0A3M3TS20</accession>
<evidence type="ECO:0000313" key="2">
    <source>
        <dbReference type="Proteomes" id="UP000276886"/>
    </source>
</evidence>
<name>A0A3M3TS20_PSESJ</name>
<evidence type="ECO:0000313" key="1">
    <source>
        <dbReference type="EMBL" id="RMO23721.1"/>
    </source>
</evidence>
<reference evidence="1 2" key="1">
    <citation type="submission" date="2018-08" db="EMBL/GenBank/DDBJ databases">
        <title>Recombination of ecologically and evolutionarily significant loci maintains genetic cohesion in the Pseudomonas syringae species complex.</title>
        <authorList>
            <person name="Dillon M."/>
            <person name="Thakur S."/>
            <person name="Almeida R.N.D."/>
            <person name="Weir B.S."/>
            <person name="Guttman D.S."/>
        </authorList>
    </citation>
    <scope>NUCLEOTIDE SEQUENCE [LARGE SCALE GENOMIC DNA]</scope>
    <source>
        <strain evidence="1 2">ICMP 2788</strain>
    </source>
</reference>
<organism evidence="1 2">
    <name type="scientific">Pseudomonas syringae pv. pisi</name>
    <dbReference type="NCBI Taxonomy" id="59510"/>
    <lineage>
        <taxon>Bacteria</taxon>
        <taxon>Pseudomonadati</taxon>
        <taxon>Pseudomonadota</taxon>
        <taxon>Gammaproteobacteria</taxon>
        <taxon>Pseudomonadales</taxon>
        <taxon>Pseudomonadaceae</taxon>
        <taxon>Pseudomonas</taxon>
        <taxon>Pseudomonas syringae</taxon>
    </lineage>
</organism>
<sequence length="114" mass="12797">PEHYIPNTPCIGEPGMRAMDALTQNLIDSLTQILQCPQEDSLLALKICAPVLIEHLQVVKHVAVDRREIQSQLHKALDQWLEHHPQPESAQKALLTLLDQELLAKQLLDKEASA</sequence>
<comment type="caution">
    <text evidence="1">The sequence shown here is derived from an EMBL/GenBank/DDBJ whole genome shotgun (WGS) entry which is preliminary data.</text>
</comment>
<dbReference type="AlphaFoldDB" id="A0A3M3TS20"/>
<dbReference type="EMBL" id="RBPQ01000217">
    <property type="protein sequence ID" value="RMO23721.1"/>
    <property type="molecule type" value="Genomic_DNA"/>
</dbReference>
<proteinExistence type="predicted"/>
<feature type="non-terminal residue" evidence="1">
    <location>
        <position position="1"/>
    </location>
</feature>
<dbReference type="Proteomes" id="UP000276886">
    <property type="component" value="Unassembled WGS sequence"/>
</dbReference>